<accession>A0A846QWL5</accession>
<evidence type="ECO:0000259" key="1">
    <source>
        <dbReference type="SMART" id="SM00928"/>
    </source>
</evidence>
<dbReference type="Gene3D" id="3.50.50.60">
    <property type="entry name" value="FAD/NAD(P)-binding domain"/>
    <property type="match status" value="2"/>
</dbReference>
<dbReference type="Pfam" id="PF14691">
    <property type="entry name" value="Fer4_20"/>
    <property type="match status" value="1"/>
</dbReference>
<dbReference type="InterPro" id="IPR036188">
    <property type="entry name" value="FAD/NAD-bd_sf"/>
</dbReference>
<dbReference type="SUPFAM" id="SSF51971">
    <property type="entry name" value="Nucleotide-binding domain"/>
    <property type="match status" value="1"/>
</dbReference>
<dbReference type="PANTHER" id="PTHR42783:SF3">
    <property type="entry name" value="GLUTAMATE SYNTHASE [NADPH] SMALL CHAIN-RELATED"/>
    <property type="match status" value="1"/>
</dbReference>
<dbReference type="InterPro" id="IPR001949">
    <property type="entry name" value="NADH-UbQ_OxRdtase_51kDa_CS"/>
</dbReference>
<dbReference type="Pfam" id="PF07992">
    <property type="entry name" value="Pyr_redox_2"/>
    <property type="match status" value="1"/>
</dbReference>
<keyword evidence="3" id="KW-1185">Reference proteome</keyword>
<feature type="domain" description="NADH-ubiquinone oxidoreductase 51kDa subunit iron-sulphur binding" evidence="1">
    <location>
        <begin position="61"/>
        <end position="106"/>
    </location>
</feature>
<dbReference type="GO" id="GO:0008137">
    <property type="term" value="F:NADH dehydrogenase (ubiquinone) activity"/>
    <property type="evidence" value="ECO:0007669"/>
    <property type="project" value="InterPro"/>
</dbReference>
<protein>
    <submittedName>
        <fullName evidence="2">Formate dehydrogenase beta subunit</fullName>
        <ecNumber evidence="2">1.17.1.10</ecNumber>
    </submittedName>
</protein>
<dbReference type="InterPro" id="IPR019575">
    <property type="entry name" value="Nuop51_4Fe4S-bd"/>
</dbReference>
<sequence length="664" mass="73384">MARIIYGVWDDIVHDNRGLGPFEIPEDPTMQGFDEFNQGNAIKAFFGDRGFFVFEPNVSLIDALWRYIDKAASESCGKCTPCRMGTRLIRDMLDTLRRGEGTPALFDEIEQLARQIRMTSLCGLGQTCTVPLLAALDHFRDRLVEEAAGSAPEQYGMDYVTAPCIEACPAKVNVPRYIDYIKDGKVAHSLGVILQKYPMAATCGRVCVRFCEMACRRNLVDEAVGIKVLKRYVADMEHGLSSKWFSRDLICTPQPDHLRVAVVGAGPAGISCAYHLLLRGYPVDVFEAKDEPGGMAATGIPSYRLPKDVLRSEAEIVERLGGQLLYNQRMGRDFSLDGLFERGYKAVFLALGCDQARMLGIEGEDASLTGCFTGIDFLLKVHDCLQGANCMTLDGPTVIVGGGNVAMDCARSALRMGASEVHIVYRRAEQDMPADHEEIEAAREEGVIFHFLTVPTRLVSEGGSVTGVEIVDMQPNGTDDRGRTIMIPVPGAERVLPCKGFIAAIGQQVDKASITGEDGIGFNKWGCIEADRTTLATARSGVFAGGDCFSGPSTIINAMANGLKAARSIDDYLHFGRVRFFPRSRMRKIINDFKVLSKEWIETPVENKYRVQVKELDPELRRRLFKEVEEPITTEEAYHEAGRCMRCYRIYSVITESSVPESAH</sequence>
<dbReference type="InterPro" id="IPR023753">
    <property type="entry name" value="FAD/NAD-binding_dom"/>
</dbReference>
<comment type="caution">
    <text evidence="2">The sequence shown here is derived from an EMBL/GenBank/DDBJ whole genome shotgun (WGS) entry which is preliminary data.</text>
</comment>
<dbReference type="GO" id="GO:0051539">
    <property type="term" value="F:4 iron, 4 sulfur cluster binding"/>
    <property type="evidence" value="ECO:0007669"/>
    <property type="project" value="InterPro"/>
</dbReference>
<dbReference type="RefSeq" id="WP_167942594.1">
    <property type="nucleotide sequence ID" value="NZ_JAATJA010000006.1"/>
</dbReference>
<dbReference type="SMART" id="SM00928">
    <property type="entry name" value="NADH_4Fe-4S"/>
    <property type="match status" value="1"/>
</dbReference>
<name>A0A846QWL5_9BACT</name>
<proteinExistence type="predicted"/>
<dbReference type="GO" id="GO:0047899">
    <property type="term" value="F:formate dehydrogenase (NADP+) activity"/>
    <property type="evidence" value="ECO:0007669"/>
    <property type="project" value="UniProtKB-EC"/>
</dbReference>
<dbReference type="EC" id="1.17.1.10" evidence="2"/>
<evidence type="ECO:0000313" key="2">
    <source>
        <dbReference type="EMBL" id="NJB69504.1"/>
    </source>
</evidence>
<dbReference type="Proteomes" id="UP000580856">
    <property type="component" value="Unassembled WGS sequence"/>
</dbReference>
<dbReference type="PRINTS" id="PR00419">
    <property type="entry name" value="ADXRDTASE"/>
</dbReference>
<dbReference type="InterPro" id="IPR028261">
    <property type="entry name" value="DPD_II"/>
</dbReference>
<dbReference type="PROSITE" id="PS00645">
    <property type="entry name" value="COMPLEX1_51K_2"/>
    <property type="match status" value="1"/>
</dbReference>
<gene>
    <name evidence="2" type="ORF">GGQ74_003215</name>
</gene>
<dbReference type="SUPFAM" id="SSF46548">
    <property type="entry name" value="alpha-helical ferredoxin"/>
    <property type="match status" value="2"/>
</dbReference>
<reference evidence="2 3" key="1">
    <citation type="submission" date="2020-03" db="EMBL/GenBank/DDBJ databases">
        <title>Genomic Encyclopedia of Type Strains, Phase IV (KMG-IV): sequencing the most valuable type-strain genomes for metagenomic binning, comparative biology and taxonomic classification.</title>
        <authorList>
            <person name="Goeker M."/>
        </authorList>
    </citation>
    <scope>NUCLEOTIDE SEQUENCE [LARGE SCALE GENOMIC DNA]</scope>
    <source>
        <strain evidence="2 3">DSM 24233</strain>
    </source>
</reference>
<dbReference type="AlphaFoldDB" id="A0A846QWL5"/>
<dbReference type="Pfam" id="PF10589">
    <property type="entry name" value="NADH_4Fe-4S"/>
    <property type="match status" value="1"/>
</dbReference>
<dbReference type="SUPFAM" id="SSF140490">
    <property type="entry name" value="Nqo1C-terminal domain-like"/>
    <property type="match status" value="1"/>
</dbReference>
<keyword evidence="2" id="KW-0560">Oxidoreductase</keyword>
<dbReference type="PANTHER" id="PTHR42783">
    <property type="entry name" value="GLUTAMATE SYNTHASE [NADPH] SMALL CHAIN"/>
    <property type="match status" value="1"/>
</dbReference>
<evidence type="ECO:0000313" key="3">
    <source>
        <dbReference type="Proteomes" id="UP000580856"/>
    </source>
</evidence>
<dbReference type="GO" id="GO:0010181">
    <property type="term" value="F:FMN binding"/>
    <property type="evidence" value="ECO:0007669"/>
    <property type="project" value="InterPro"/>
</dbReference>
<dbReference type="InterPro" id="IPR037207">
    <property type="entry name" value="Nuop51_4Fe4S-bd_sf"/>
</dbReference>
<organism evidence="2 3">
    <name type="scientific">Desulfobaculum xiamenense</name>
    <dbReference type="NCBI Taxonomy" id="995050"/>
    <lineage>
        <taxon>Bacteria</taxon>
        <taxon>Pseudomonadati</taxon>
        <taxon>Thermodesulfobacteriota</taxon>
        <taxon>Desulfovibrionia</taxon>
        <taxon>Desulfovibrionales</taxon>
        <taxon>Desulfovibrionaceae</taxon>
        <taxon>Desulfobaculum</taxon>
    </lineage>
</organism>
<dbReference type="Gene3D" id="1.20.1440.230">
    <property type="entry name" value="NADH-ubiquinone oxidoreductase 51kDa subunit, iron-sulphur binding domain"/>
    <property type="match status" value="1"/>
</dbReference>
<dbReference type="EMBL" id="JAATJA010000006">
    <property type="protein sequence ID" value="NJB69504.1"/>
    <property type="molecule type" value="Genomic_DNA"/>
</dbReference>